<name>A3IRU7_9CHRO</name>
<feature type="compositionally biased region" description="Polar residues" evidence="14">
    <location>
        <begin position="240"/>
        <end position="253"/>
    </location>
</feature>
<dbReference type="GO" id="GO:0051087">
    <property type="term" value="F:protein-folding chaperone binding"/>
    <property type="evidence" value="ECO:0007669"/>
    <property type="project" value="InterPro"/>
</dbReference>
<evidence type="ECO:0000256" key="12">
    <source>
        <dbReference type="RuleBase" id="RU004478"/>
    </source>
</evidence>
<keyword evidence="4 10" id="KW-0963">Cytoplasm</keyword>
<dbReference type="HAMAP" id="MF_01151">
    <property type="entry name" value="GrpE"/>
    <property type="match status" value="1"/>
</dbReference>
<dbReference type="CDD" id="cd00446">
    <property type="entry name" value="GrpE"/>
    <property type="match status" value="1"/>
</dbReference>
<gene>
    <name evidence="10" type="primary">grpE</name>
    <name evidence="15" type="ORF">CY0110_30241</name>
</gene>
<dbReference type="SUPFAM" id="SSF51064">
    <property type="entry name" value="Head domain of nucleotide exchange factor GrpE"/>
    <property type="match status" value="1"/>
</dbReference>
<dbReference type="GO" id="GO:0006457">
    <property type="term" value="P:protein folding"/>
    <property type="evidence" value="ECO:0007669"/>
    <property type="project" value="InterPro"/>
</dbReference>
<evidence type="ECO:0000256" key="4">
    <source>
        <dbReference type="ARBA" id="ARBA00022490"/>
    </source>
</evidence>
<dbReference type="RefSeq" id="WP_008276105.1">
    <property type="nucleotide sequence ID" value="NZ_AAXW01000020.1"/>
</dbReference>
<sequence>MSTKQNEQQLEKNIETPEVEATEDTPVTVETETVIETNSTAPTDEPVETEEVETPTPVSESSQAETPEATITALTEQLEGLQNKLQEQAQQYDVLKNSHIRLTAEFDNYRKRTAKEKQDLETQVKCRTIGELLSVVDNFERARNSINPNNDGEAIIHKSYQGVYKNLVDSLKRLGVSPMRPEGQPFDPLYHEAMLREYTDEYPEGTVIEELMRGYMLGDQVLRHAMVKVAAEKPAESPENPETSTPDQTNSAE</sequence>
<evidence type="ECO:0000313" key="16">
    <source>
        <dbReference type="Proteomes" id="UP000003781"/>
    </source>
</evidence>
<feature type="compositionally biased region" description="Low complexity" evidence="14">
    <location>
        <begin position="24"/>
        <end position="37"/>
    </location>
</feature>
<evidence type="ECO:0000256" key="14">
    <source>
        <dbReference type="SAM" id="MobiDB-lite"/>
    </source>
</evidence>
<evidence type="ECO:0000256" key="6">
    <source>
        <dbReference type="ARBA" id="ARBA00023186"/>
    </source>
</evidence>
<evidence type="ECO:0000256" key="8">
    <source>
        <dbReference type="ARBA" id="ARBA00072274"/>
    </source>
</evidence>
<dbReference type="Pfam" id="PF01025">
    <property type="entry name" value="GrpE"/>
    <property type="match status" value="1"/>
</dbReference>
<dbReference type="OrthoDB" id="9812586at2"/>
<dbReference type="eggNOG" id="COG0576">
    <property type="taxonomic scope" value="Bacteria"/>
</dbReference>
<keyword evidence="5 10" id="KW-0346">Stress response</keyword>
<dbReference type="Proteomes" id="UP000003781">
    <property type="component" value="Unassembled WGS sequence"/>
</dbReference>
<comment type="caution">
    <text evidence="15">The sequence shown here is derived from an EMBL/GenBank/DDBJ whole genome shotgun (WGS) entry which is preliminary data.</text>
</comment>
<evidence type="ECO:0000256" key="5">
    <source>
        <dbReference type="ARBA" id="ARBA00023016"/>
    </source>
</evidence>
<dbReference type="Gene3D" id="2.30.22.10">
    <property type="entry name" value="Head domain of nucleotide exchange factor GrpE"/>
    <property type="match status" value="1"/>
</dbReference>
<comment type="subcellular location">
    <subcellularLocation>
        <location evidence="1 10">Cytoplasm</location>
    </subcellularLocation>
</comment>
<proteinExistence type="inferred from homology"/>
<dbReference type="PANTHER" id="PTHR21237">
    <property type="entry name" value="GRPE PROTEIN"/>
    <property type="match status" value="1"/>
</dbReference>
<evidence type="ECO:0000313" key="15">
    <source>
        <dbReference type="EMBL" id="EAZ90798.1"/>
    </source>
</evidence>
<feature type="region of interest" description="Disordered" evidence="14">
    <location>
        <begin position="229"/>
        <end position="253"/>
    </location>
</feature>
<evidence type="ECO:0000256" key="11">
    <source>
        <dbReference type="RuleBase" id="RU000639"/>
    </source>
</evidence>
<evidence type="ECO:0000256" key="7">
    <source>
        <dbReference type="ARBA" id="ARBA00053401"/>
    </source>
</evidence>
<dbReference type="EMBL" id="AAXW01000020">
    <property type="protein sequence ID" value="EAZ90798.1"/>
    <property type="molecule type" value="Genomic_DNA"/>
</dbReference>
<dbReference type="FunFam" id="2.30.22.10:FF:000001">
    <property type="entry name" value="Protein GrpE"/>
    <property type="match status" value="1"/>
</dbReference>
<feature type="coiled-coil region" evidence="13">
    <location>
        <begin position="71"/>
        <end position="98"/>
    </location>
</feature>
<comment type="similarity">
    <text evidence="2 10 12">Belongs to the GrpE family.</text>
</comment>
<keyword evidence="6 10" id="KW-0143">Chaperone</keyword>
<dbReference type="InterPro" id="IPR009012">
    <property type="entry name" value="GrpE_head"/>
</dbReference>
<dbReference type="PROSITE" id="PS01071">
    <property type="entry name" value="GRPE"/>
    <property type="match status" value="1"/>
</dbReference>
<evidence type="ECO:0000256" key="9">
    <source>
        <dbReference type="ARBA" id="ARBA00076414"/>
    </source>
</evidence>
<keyword evidence="16" id="KW-1185">Reference proteome</keyword>
<dbReference type="SUPFAM" id="SSF58014">
    <property type="entry name" value="Coiled-coil domain of nucleotide exchange factor GrpE"/>
    <property type="match status" value="1"/>
</dbReference>
<dbReference type="PRINTS" id="PR00773">
    <property type="entry name" value="GRPEPROTEIN"/>
</dbReference>
<comment type="function">
    <text evidence="7 10 11">Participates actively in the response to hyperosmotic and heat shock by preventing the aggregation of stress-denatured proteins, in association with DnaK and GrpE. It is the nucleotide exchange factor for DnaK and may function as a thermosensor. Unfolded proteins bind initially to DnaJ; upon interaction with the DnaJ-bound protein, DnaK hydrolyzes its bound ATP, resulting in the formation of a stable complex. GrpE releases ADP from DnaK; ATP binding to DnaK triggers the release of the substrate protein, thus completing the reaction cycle. Several rounds of ATP-dependent interactions between DnaJ, DnaK and GrpE are required for fully efficient folding.</text>
</comment>
<accession>A3IRU7</accession>
<dbReference type="PANTHER" id="PTHR21237:SF23">
    <property type="entry name" value="GRPE PROTEIN HOMOLOG, MITOCHONDRIAL"/>
    <property type="match status" value="1"/>
</dbReference>
<evidence type="ECO:0000256" key="1">
    <source>
        <dbReference type="ARBA" id="ARBA00004496"/>
    </source>
</evidence>
<dbReference type="InterPro" id="IPR000740">
    <property type="entry name" value="GrpE"/>
</dbReference>
<protein>
    <recommendedName>
        <fullName evidence="8 10">Protein GrpE</fullName>
    </recommendedName>
    <alternativeName>
        <fullName evidence="9 10">HSP-70 cofactor</fullName>
    </alternativeName>
</protein>
<keyword evidence="13" id="KW-0175">Coiled coil</keyword>
<evidence type="ECO:0000256" key="3">
    <source>
        <dbReference type="ARBA" id="ARBA00011738"/>
    </source>
</evidence>
<dbReference type="GO" id="GO:0005737">
    <property type="term" value="C:cytoplasm"/>
    <property type="evidence" value="ECO:0007669"/>
    <property type="project" value="UniProtKB-SubCell"/>
</dbReference>
<comment type="subunit">
    <text evidence="3 10">Homodimer.</text>
</comment>
<dbReference type="AlphaFoldDB" id="A3IRU7"/>
<dbReference type="Gene3D" id="3.90.20.20">
    <property type="match status" value="1"/>
</dbReference>
<dbReference type="GO" id="GO:0042803">
    <property type="term" value="F:protein homodimerization activity"/>
    <property type="evidence" value="ECO:0007669"/>
    <property type="project" value="InterPro"/>
</dbReference>
<evidence type="ECO:0000256" key="10">
    <source>
        <dbReference type="HAMAP-Rule" id="MF_01151"/>
    </source>
</evidence>
<dbReference type="NCBIfam" id="NF010741">
    <property type="entry name" value="PRK14143.1"/>
    <property type="match status" value="1"/>
</dbReference>
<evidence type="ECO:0000256" key="2">
    <source>
        <dbReference type="ARBA" id="ARBA00009054"/>
    </source>
</evidence>
<organism evidence="15 16">
    <name type="scientific">Crocosphaera chwakensis CCY0110</name>
    <dbReference type="NCBI Taxonomy" id="391612"/>
    <lineage>
        <taxon>Bacteria</taxon>
        <taxon>Bacillati</taxon>
        <taxon>Cyanobacteriota</taxon>
        <taxon>Cyanophyceae</taxon>
        <taxon>Oscillatoriophycideae</taxon>
        <taxon>Chroococcales</taxon>
        <taxon>Aphanothecaceae</taxon>
        <taxon>Crocosphaera</taxon>
        <taxon>Crocosphaera chwakensis</taxon>
    </lineage>
</organism>
<dbReference type="InterPro" id="IPR013805">
    <property type="entry name" value="GrpE_CC"/>
</dbReference>
<dbReference type="GO" id="GO:0051082">
    <property type="term" value="F:unfolded protein binding"/>
    <property type="evidence" value="ECO:0007669"/>
    <property type="project" value="TreeGrafter"/>
</dbReference>
<reference evidence="15 16" key="1">
    <citation type="submission" date="2007-03" db="EMBL/GenBank/DDBJ databases">
        <authorList>
            <person name="Stal L."/>
            <person name="Ferriera S."/>
            <person name="Johnson J."/>
            <person name="Kravitz S."/>
            <person name="Beeson K."/>
            <person name="Sutton G."/>
            <person name="Rogers Y.-H."/>
            <person name="Friedman R."/>
            <person name="Frazier M."/>
            <person name="Venter J.C."/>
        </authorList>
    </citation>
    <scope>NUCLEOTIDE SEQUENCE [LARGE SCALE GENOMIC DNA]</scope>
    <source>
        <strain evidence="15 16">CCY0110</strain>
    </source>
</reference>
<dbReference type="GO" id="GO:0000774">
    <property type="term" value="F:adenyl-nucleotide exchange factor activity"/>
    <property type="evidence" value="ECO:0007669"/>
    <property type="project" value="InterPro"/>
</dbReference>
<feature type="region of interest" description="Disordered" evidence="14">
    <location>
        <begin position="1"/>
        <end position="66"/>
    </location>
</feature>
<evidence type="ECO:0000256" key="13">
    <source>
        <dbReference type="SAM" id="Coils"/>
    </source>
</evidence>